<dbReference type="Proteomes" id="UP000765509">
    <property type="component" value="Unassembled WGS sequence"/>
</dbReference>
<accession>A0A9Q3F460</accession>
<name>A0A9Q3F460_9BASI</name>
<evidence type="ECO:0000313" key="2">
    <source>
        <dbReference type="Proteomes" id="UP000765509"/>
    </source>
</evidence>
<dbReference type="AlphaFoldDB" id="A0A9Q3F460"/>
<evidence type="ECO:0000313" key="1">
    <source>
        <dbReference type="EMBL" id="MBW0530390.1"/>
    </source>
</evidence>
<dbReference type="OrthoDB" id="2506627at2759"/>
<sequence length="289" mass="33404">MSDIHNEDKDAIIQRLQQQLMLLQTQNSQDDNFFYKRFMKDPSSFINNLVILSHDGSNFEEWKDGLNLSLEMIFTPKKNYCNNLDNFNSLKPLQEMFLCNLIIKTTNTNFYQSLLARDKDAKKLFKAISDRYCQTTRLSALEYICDILSLTNVDSTKAHEKWLSIYTKLQQFNLNASQIYGLFLQATVALSSSFLRNLFCQNVHQALNQEKVISSFKDVFSVIKDEINNTKRLEDNNTNSTIMALQVNQQSDNRAIISQHGNFYRHPNVSLLPHNQNAIQRCGNSSFVG</sequence>
<protein>
    <submittedName>
        <fullName evidence="1">Uncharacterized protein</fullName>
    </submittedName>
</protein>
<organism evidence="1 2">
    <name type="scientific">Austropuccinia psidii MF-1</name>
    <dbReference type="NCBI Taxonomy" id="1389203"/>
    <lineage>
        <taxon>Eukaryota</taxon>
        <taxon>Fungi</taxon>
        <taxon>Dikarya</taxon>
        <taxon>Basidiomycota</taxon>
        <taxon>Pucciniomycotina</taxon>
        <taxon>Pucciniomycetes</taxon>
        <taxon>Pucciniales</taxon>
        <taxon>Sphaerophragmiaceae</taxon>
        <taxon>Austropuccinia</taxon>
    </lineage>
</organism>
<comment type="caution">
    <text evidence="1">The sequence shown here is derived from an EMBL/GenBank/DDBJ whole genome shotgun (WGS) entry which is preliminary data.</text>
</comment>
<reference evidence="1" key="1">
    <citation type="submission" date="2021-03" db="EMBL/GenBank/DDBJ databases">
        <title>Draft genome sequence of rust myrtle Austropuccinia psidii MF-1, a brazilian biotype.</title>
        <authorList>
            <person name="Quecine M.C."/>
            <person name="Pachon D.M.R."/>
            <person name="Bonatelli M.L."/>
            <person name="Correr F.H."/>
            <person name="Franceschini L.M."/>
            <person name="Leite T.F."/>
            <person name="Margarido G.R.A."/>
            <person name="Almeida C.A."/>
            <person name="Ferrarezi J.A."/>
            <person name="Labate C.A."/>
        </authorList>
    </citation>
    <scope>NUCLEOTIDE SEQUENCE</scope>
    <source>
        <strain evidence="1">MF-1</strain>
    </source>
</reference>
<proteinExistence type="predicted"/>
<gene>
    <name evidence="1" type="ORF">O181_070105</name>
</gene>
<dbReference type="EMBL" id="AVOT02035960">
    <property type="protein sequence ID" value="MBW0530390.1"/>
    <property type="molecule type" value="Genomic_DNA"/>
</dbReference>
<keyword evidence="2" id="KW-1185">Reference proteome</keyword>